<proteinExistence type="inferred from homology"/>
<keyword evidence="3 7" id="KW-0472">Membrane</keyword>
<feature type="domain" description="Methyl-accepting transducer" evidence="8">
    <location>
        <begin position="271"/>
        <end position="528"/>
    </location>
</feature>
<dbReference type="Gene3D" id="1.10.287.950">
    <property type="entry name" value="Methyl-accepting chemotaxis protein"/>
    <property type="match status" value="1"/>
</dbReference>
<evidence type="ECO:0008006" key="12">
    <source>
        <dbReference type="Google" id="ProtNLM"/>
    </source>
</evidence>
<dbReference type="PROSITE" id="PS50885">
    <property type="entry name" value="HAMP"/>
    <property type="match status" value="1"/>
</dbReference>
<evidence type="ECO:0000313" key="11">
    <source>
        <dbReference type="Proteomes" id="UP000093482"/>
    </source>
</evidence>
<comment type="caution">
    <text evidence="10">The sequence shown here is derived from an EMBL/GenBank/DDBJ whole genome shotgun (WGS) entry which is preliminary data.</text>
</comment>
<comment type="subcellular location">
    <subcellularLocation>
        <location evidence="1">Cell membrane</location>
    </subcellularLocation>
</comment>
<dbReference type="GO" id="GO:0005886">
    <property type="term" value="C:plasma membrane"/>
    <property type="evidence" value="ECO:0007669"/>
    <property type="project" value="UniProtKB-SubCell"/>
</dbReference>
<gene>
    <name evidence="10" type="ORF">A6K76_14990</name>
</gene>
<dbReference type="InterPro" id="IPR003660">
    <property type="entry name" value="HAMP_dom"/>
</dbReference>
<dbReference type="Pfam" id="PF00672">
    <property type="entry name" value="HAMP"/>
    <property type="match status" value="1"/>
</dbReference>
<dbReference type="Proteomes" id="UP000093482">
    <property type="component" value="Unassembled WGS sequence"/>
</dbReference>
<protein>
    <recommendedName>
        <fullName evidence="12">Chemotaxis protein</fullName>
    </recommendedName>
</protein>
<evidence type="ECO:0000256" key="4">
    <source>
        <dbReference type="ARBA" id="ARBA00023224"/>
    </source>
</evidence>
<keyword evidence="2" id="KW-1003">Cell membrane</keyword>
<comment type="similarity">
    <text evidence="5">Belongs to the methyl-accepting chemotaxis (MCP) protein family.</text>
</comment>
<keyword evidence="7" id="KW-1133">Transmembrane helix</keyword>
<sequence length="557" mass="61732">MSINKKLLLFAGLLITVSVVLISVLIVNMTSIQSSNADVMPKIMALEDANVQYIELEQIISDYANVITVKQPPSVMESVQKELEKTYALIEKDSEVIKQLIQSETELAQFNGFVEKSEKLKQALQEAIVSQNAINVRTELARFAGPLNDLYMLKMYATTEYDLVQETLHDRIATAIWSAIVGITVLIIIGGFFTWFMTIQITKPLNALARNAERIASGELTVEPLSYNGRDEIGALNSSFTKMAQQLREILISISDATNHIDDLTDGLLEENKQLKGMSEHVTSATNQLSIGSYEIAGSMDNAMDLVQKMDTGFTEYVKTSVESVERSQHAVETMQSSQEAIFQQQQLIEKNIETTSTISEVSERFLEQTAQIEMMAQVVSSIADQTNLLALNASIEAARAGEQGKGFAVVAEEVRKLAEQSNTSTKEIFEVVRDIKLGINEMAHSVREGVQIANEQNASIHVTTDAFRLIEEQVALIMRDIQSVASNMENSQQLGQNVLTHIGSIHSVIEETATSSEEISQSTEQQLQAIDTVVHNVSSLQDLTNRLKETVKQFKM</sequence>
<evidence type="ECO:0000256" key="5">
    <source>
        <dbReference type="ARBA" id="ARBA00029447"/>
    </source>
</evidence>
<dbReference type="SUPFAM" id="SSF58104">
    <property type="entry name" value="Methyl-accepting chemotaxis protein (MCP) signaling domain"/>
    <property type="match status" value="1"/>
</dbReference>
<dbReference type="Pfam" id="PF00015">
    <property type="entry name" value="MCPsignal"/>
    <property type="match status" value="1"/>
</dbReference>
<feature type="domain" description="HAMP" evidence="9">
    <location>
        <begin position="199"/>
        <end position="252"/>
    </location>
</feature>
<evidence type="ECO:0000256" key="1">
    <source>
        <dbReference type="ARBA" id="ARBA00004236"/>
    </source>
</evidence>
<keyword evidence="4 6" id="KW-0807">Transducer</keyword>
<dbReference type="PANTHER" id="PTHR32089:SF112">
    <property type="entry name" value="LYSOZYME-LIKE PROTEIN-RELATED"/>
    <property type="match status" value="1"/>
</dbReference>
<dbReference type="RefSeq" id="WP_066466270.1">
    <property type="nucleotide sequence ID" value="NZ_MATO01000065.1"/>
</dbReference>
<evidence type="ECO:0000259" key="9">
    <source>
        <dbReference type="PROSITE" id="PS50885"/>
    </source>
</evidence>
<evidence type="ECO:0000259" key="8">
    <source>
        <dbReference type="PROSITE" id="PS50111"/>
    </source>
</evidence>
<dbReference type="SMART" id="SM00304">
    <property type="entry name" value="HAMP"/>
    <property type="match status" value="1"/>
</dbReference>
<name>A0A1C0YED2_9BACL</name>
<accession>A0A1C0YED2</accession>
<dbReference type="PANTHER" id="PTHR32089">
    <property type="entry name" value="METHYL-ACCEPTING CHEMOTAXIS PROTEIN MCPB"/>
    <property type="match status" value="1"/>
</dbReference>
<dbReference type="AlphaFoldDB" id="A0A1C0YED2"/>
<dbReference type="OrthoDB" id="2450685at2"/>
<dbReference type="SMART" id="SM00283">
    <property type="entry name" value="MA"/>
    <property type="match status" value="1"/>
</dbReference>
<dbReference type="InterPro" id="IPR004089">
    <property type="entry name" value="MCPsignal_dom"/>
</dbReference>
<evidence type="ECO:0000313" key="10">
    <source>
        <dbReference type="EMBL" id="OCS85537.1"/>
    </source>
</evidence>
<feature type="transmembrane region" description="Helical" evidence="7">
    <location>
        <begin position="175"/>
        <end position="196"/>
    </location>
</feature>
<dbReference type="PROSITE" id="PS50111">
    <property type="entry name" value="CHEMOTAXIS_TRANSDUC_2"/>
    <property type="match status" value="1"/>
</dbReference>
<dbReference type="EMBL" id="MATO01000065">
    <property type="protein sequence ID" value="OCS85537.1"/>
    <property type="molecule type" value="Genomic_DNA"/>
</dbReference>
<dbReference type="CDD" id="cd06225">
    <property type="entry name" value="HAMP"/>
    <property type="match status" value="1"/>
</dbReference>
<dbReference type="Gene3D" id="6.10.340.10">
    <property type="match status" value="1"/>
</dbReference>
<evidence type="ECO:0000256" key="7">
    <source>
        <dbReference type="SAM" id="Phobius"/>
    </source>
</evidence>
<evidence type="ECO:0000256" key="6">
    <source>
        <dbReference type="PROSITE-ProRule" id="PRU00284"/>
    </source>
</evidence>
<dbReference type="GO" id="GO:0007165">
    <property type="term" value="P:signal transduction"/>
    <property type="evidence" value="ECO:0007669"/>
    <property type="project" value="UniProtKB-KW"/>
</dbReference>
<evidence type="ECO:0000256" key="2">
    <source>
        <dbReference type="ARBA" id="ARBA00022475"/>
    </source>
</evidence>
<keyword evidence="7" id="KW-0812">Transmembrane</keyword>
<organism evidence="10 11">
    <name type="scientific">Caryophanon latum</name>
    <dbReference type="NCBI Taxonomy" id="33977"/>
    <lineage>
        <taxon>Bacteria</taxon>
        <taxon>Bacillati</taxon>
        <taxon>Bacillota</taxon>
        <taxon>Bacilli</taxon>
        <taxon>Bacillales</taxon>
        <taxon>Caryophanaceae</taxon>
        <taxon>Caryophanon</taxon>
    </lineage>
</organism>
<evidence type="ECO:0000256" key="3">
    <source>
        <dbReference type="ARBA" id="ARBA00023136"/>
    </source>
</evidence>
<reference evidence="10 11" key="1">
    <citation type="submission" date="2016-07" db="EMBL/GenBank/DDBJ databases">
        <title>Caryophanon latum genome sequencing.</title>
        <authorList>
            <person name="Verma A."/>
            <person name="Pal Y."/>
            <person name="Krishnamurthi S."/>
        </authorList>
    </citation>
    <scope>NUCLEOTIDE SEQUENCE [LARGE SCALE GENOMIC DNA]</scope>
    <source>
        <strain evidence="10 11">DSM 14151</strain>
    </source>
</reference>
<keyword evidence="11" id="KW-1185">Reference proteome</keyword>